<dbReference type="Pfam" id="PF01943">
    <property type="entry name" value="Polysacc_synt"/>
    <property type="match status" value="1"/>
</dbReference>
<reference evidence="7 8" key="1">
    <citation type="submission" date="2024-02" db="EMBL/GenBank/DDBJ databases">
        <title>Janibacter sp. nov., isolated from gut of marine sandworm.</title>
        <authorList>
            <person name="Kim B."/>
            <person name="Jun M.O."/>
            <person name="Shin N.-R."/>
        </authorList>
    </citation>
    <scope>NUCLEOTIDE SEQUENCE [LARGE SCALE GENOMIC DNA]</scope>
    <source>
        <strain evidence="7 8">A1S7</strain>
    </source>
</reference>
<evidence type="ECO:0000313" key="7">
    <source>
        <dbReference type="EMBL" id="WXB76103.1"/>
    </source>
</evidence>
<feature type="transmembrane region" description="Helical" evidence="6">
    <location>
        <begin position="220"/>
        <end position="237"/>
    </location>
</feature>
<evidence type="ECO:0000256" key="4">
    <source>
        <dbReference type="ARBA" id="ARBA00022989"/>
    </source>
</evidence>
<keyword evidence="2" id="KW-1003">Cell membrane</keyword>
<name>A0ABZ2MGH2_9MICO</name>
<evidence type="ECO:0000313" key="8">
    <source>
        <dbReference type="Proteomes" id="UP001382727"/>
    </source>
</evidence>
<evidence type="ECO:0000256" key="2">
    <source>
        <dbReference type="ARBA" id="ARBA00022475"/>
    </source>
</evidence>
<feature type="transmembrane region" description="Helical" evidence="6">
    <location>
        <begin position="119"/>
        <end position="136"/>
    </location>
</feature>
<dbReference type="InterPro" id="IPR002797">
    <property type="entry name" value="Polysacc_synth"/>
</dbReference>
<dbReference type="PANTHER" id="PTHR30250:SF11">
    <property type="entry name" value="O-ANTIGEN TRANSPORTER-RELATED"/>
    <property type="match status" value="1"/>
</dbReference>
<comment type="subcellular location">
    <subcellularLocation>
        <location evidence="1">Cell membrane</location>
        <topology evidence="1">Multi-pass membrane protein</topology>
    </subcellularLocation>
</comment>
<organism evidence="7 8">
    <name type="scientific">Janibacter alittae</name>
    <dbReference type="NCBI Taxonomy" id="3115209"/>
    <lineage>
        <taxon>Bacteria</taxon>
        <taxon>Bacillati</taxon>
        <taxon>Actinomycetota</taxon>
        <taxon>Actinomycetes</taxon>
        <taxon>Micrococcales</taxon>
        <taxon>Intrasporangiaceae</taxon>
        <taxon>Janibacter</taxon>
    </lineage>
</organism>
<keyword evidence="4 6" id="KW-1133">Transmembrane helix</keyword>
<dbReference type="InterPro" id="IPR050833">
    <property type="entry name" value="Poly_Biosynth_Transport"/>
</dbReference>
<dbReference type="PANTHER" id="PTHR30250">
    <property type="entry name" value="PST FAMILY PREDICTED COLANIC ACID TRANSPORTER"/>
    <property type="match status" value="1"/>
</dbReference>
<proteinExistence type="predicted"/>
<keyword evidence="3 6" id="KW-0812">Transmembrane</keyword>
<feature type="transmembrane region" description="Helical" evidence="6">
    <location>
        <begin position="391"/>
        <end position="412"/>
    </location>
</feature>
<feature type="transmembrane region" description="Helical" evidence="6">
    <location>
        <begin position="156"/>
        <end position="174"/>
    </location>
</feature>
<evidence type="ECO:0000256" key="1">
    <source>
        <dbReference type="ARBA" id="ARBA00004651"/>
    </source>
</evidence>
<feature type="transmembrane region" description="Helical" evidence="6">
    <location>
        <begin position="366"/>
        <end position="385"/>
    </location>
</feature>
<evidence type="ECO:0000256" key="6">
    <source>
        <dbReference type="SAM" id="Phobius"/>
    </source>
</evidence>
<feature type="transmembrane region" description="Helical" evidence="6">
    <location>
        <begin position="94"/>
        <end position="113"/>
    </location>
</feature>
<feature type="transmembrane region" description="Helical" evidence="6">
    <location>
        <begin position="446"/>
        <end position="465"/>
    </location>
</feature>
<evidence type="ECO:0000256" key="5">
    <source>
        <dbReference type="ARBA" id="ARBA00023136"/>
    </source>
</evidence>
<evidence type="ECO:0000256" key="3">
    <source>
        <dbReference type="ARBA" id="ARBA00022692"/>
    </source>
</evidence>
<dbReference type="EMBL" id="CP144913">
    <property type="protein sequence ID" value="WXB76103.1"/>
    <property type="molecule type" value="Genomic_DNA"/>
</dbReference>
<keyword evidence="5 6" id="KW-0472">Membrane</keyword>
<feature type="transmembrane region" description="Helical" evidence="6">
    <location>
        <begin position="421"/>
        <end position="440"/>
    </location>
</feature>
<sequence length="483" mass="50781">MTPAVGSVGDASRRTARGAAVRGVAEVGGKVATLAWTVVAARMLTATDFGVVSFGLATMLLVSTLPAWGFDAGVIRRGAAEPEHLDTIYSATQWWKTALAVPVMIVTAVVMVLGHDDVVARLTVLLILVALLPEVWSKTVRSASSARQRARDVSSALLAQRVVTALLIVAVLAAGGGSAAVAGAFLCGTLIGWAAHVVALRRVGLVRTPGLPTRDDLARAARGTWLIGLNGLLLMLLMRVDMIFLGGMQGAAAVAVYAIAYRLLETVLFVTYAVNQAVFPVLSATRDLDRWRRGYERSLSVAAFVYLPFVAVCVTDGPAVIGLLFGERYRTESGLILLWLAPSALFFAAAFFASTLLMAMERPLPMLLATAVAAAVNLALNAALIPQWSGVGAAVATTVAFGVQAVGVHFAIRSTGVAPRLLGPVLPALVASLALALGLWLAPWPLLVELVVGAAFYIALWLIVVKRVDPVQRDVLIGLVKRT</sequence>
<feature type="transmembrane region" description="Helical" evidence="6">
    <location>
        <begin position="299"/>
        <end position="324"/>
    </location>
</feature>
<dbReference type="RefSeq" id="WP_338748870.1">
    <property type="nucleotide sequence ID" value="NZ_CP144913.1"/>
</dbReference>
<feature type="transmembrane region" description="Helical" evidence="6">
    <location>
        <begin position="51"/>
        <end position="74"/>
    </location>
</feature>
<keyword evidence="8" id="KW-1185">Reference proteome</keyword>
<gene>
    <name evidence="7" type="ORF">V1351_14340</name>
</gene>
<dbReference type="Proteomes" id="UP001382727">
    <property type="component" value="Chromosome"/>
</dbReference>
<feature type="transmembrane region" description="Helical" evidence="6">
    <location>
        <begin position="180"/>
        <end position="200"/>
    </location>
</feature>
<feature type="transmembrane region" description="Helical" evidence="6">
    <location>
        <begin position="336"/>
        <end position="359"/>
    </location>
</feature>
<protein>
    <submittedName>
        <fullName evidence="7">Oligosaccharide flippase family protein</fullName>
    </submittedName>
</protein>
<accession>A0ABZ2MGH2</accession>